<feature type="region of interest" description="Disordered" evidence="1">
    <location>
        <begin position="1"/>
        <end position="111"/>
    </location>
</feature>
<sequence>MNGGMMNTKKDLPPLPLSPRPRRRTTSRSQGQGQGFTQHLQGLGLGQGQGLGYSPHTPPQGYNSTSYFPAQSQSQPPQSQSESQSQSPATRHPAAQARSAPYTPPLLAQTQSYTYTTHVPVQAQTQVHYASSNASPDPVPAARPRLRGRTLQGQGQEYEQERQQEQERKSMWMDDEPDDPSYTHKDRDRDRENRIAGLGKDMLTTGKGLISSGKDAISSGRGIGKEVISGLVTLARSKSKGRGRKGSNATPPVVALGTGGVGGNIPSGTVLGGTSGGALPPSAFKFPGSGSDGGDSGSATGAGRSGGTRSRSNSKTAPLAPGLVSGFSSAGATSASTSASSTPLSSAPPSGGLPSSTSTTTTATAPGTPPSAFHSGILGTSTPPQSISRKSSKSNLAGLANAFGSLGLRKKTSAADLSGQAASASALRVPKKSLVGGVTRPSPAAPKTSVEADETPPPVPSKSPTGLTSLPNEVLEYIFALAVESVFPVEDRRWPDVPLFSKAGAGAAGRKSRGSGSGGSGSLGRSAGANLVQHNAGAGAASPLSPLGGYQPFATSAATTKLSSSSSSSSLSSSTSPSPPVSFPSSPAGTRTQHKPPLSLSLSALFSPSQSEETATPVGDGEDCDDYWTRRGFPCWAAHLLPSVLSQTCRRFRRMVLSAPGLWGYVYLTRGSLAGGQGSVSTPISASAASFASPGLPSAASARGVHHRAASSRTAAGAGGGNVVDDMARDLGWVSIYLERARRVGLNIVIDTTKIPITNALLLLNGRPSSSVVPMDVVSPTFPNGADALHPHPLFQLTQTSTRWTTLTILVSHIGSASLAPLLRLLAHTSVPRLVKMRVAADIWKEGITSYEELPEVFVGGRERVFGEGAGAGAAQAVAARSAVTNSRGPPSLRSVVLDGAVLGWTGAGRMGLWAGLHSNLRELELNFATRYPKYEVWKEVLEVGCPGLERLVVRDDVRGVLRCLGVPEGLGWVVGGGAGGSASRNVGGGSGSGGMRVRREREEKRVVNPKMLSLRPAASGSGASSSASSSSLALSSSSRGGSASASPSSVDYPPTIAVQGANGGHGAGHRPEGLQLQHSNHTVTVGHSGGLSPNQGHVFLGPNQDSNHLNPNNLIRSQQRESSLLPSWGLGRTPPMSPLTPHTPISAIINQYASSVPLTMEGGVDERMGGGALDTGRSPMSGTYGRPRLGVVVPPGGSMGRRERAPTSPVSSAGSSGEEGEGANVDSPAADRHARNGSGRGAHDGFEKIKLPNLKHFELHVWKSGSNGGSGGYVGSTGGGVRMRSASAAGRTPDESSSSFRKPNVAVKVGPGSRSTRENEVKGKVEGGEKGTVIEGPPRTTSLKSKMNRYVQVQAGVVSSAPVVPAEIPRDRVPPSSASSSSGFSFKSSLSSKSGRSLVSNSSSDGGLASATSSSSRSGGGSSSDGGRAMLRHATSASSLQSLKSASSVAGRDSMVVARFMCLFETPKLEQMVVGGVTKGEWVVVGEALGLPLDPDAFKPVEDGDNEPHTFDAIQEEGDYGPWVYKSKPKGSGLKKERRNPVGTEERTYPFLKSLDVRFV</sequence>
<feature type="compositionally biased region" description="Basic and acidic residues" evidence="1">
    <location>
        <begin position="159"/>
        <end position="172"/>
    </location>
</feature>
<feature type="region of interest" description="Disordered" evidence="1">
    <location>
        <begin position="235"/>
        <end position="393"/>
    </location>
</feature>
<feature type="compositionally biased region" description="Low complexity" evidence="1">
    <location>
        <begin position="1375"/>
        <end position="1418"/>
    </location>
</feature>
<feature type="compositionally biased region" description="Low complexity" evidence="1">
    <location>
        <begin position="297"/>
        <end position="311"/>
    </location>
</feature>
<feature type="compositionally biased region" description="Low complexity" evidence="1">
    <location>
        <begin position="71"/>
        <end position="88"/>
    </location>
</feature>
<feature type="region of interest" description="Disordered" evidence="1">
    <location>
        <begin position="414"/>
        <end position="468"/>
    </location>
</feature>
<dbReference type="EMBL" id="ML210359">
    <property type="protein sequence ID" value="TFK19114.1"/>
    <property type="molecule type" value="Genomic_DNA"/>
</dbReference>
<feature type="compositionally biased region" description="Polar residues" evidence="1">
    <location>
        <begin position="60"/>
        <end position="70"/>
    </location>
</feature>
<name>A0A5C3KGQ4_COPMA</name>
<dbReference type="OrthoDB" id="3155440at2759"/>
<gene>
    <name evidence="2" type="ORF">FA15DRAFT_709270</name>
</gene>
<feature type="region of interest" description="Disordered" evidence="1">
    <location>
        <begin position="1170"/>
        <end position="1247"/>
    </location>
</feature>
<reference evidence="2 3" key="1">
    <citation type="journal article" date="2019" name="Nat. Ecol. Evol.">
        <title>Megaphylogeny resolves global patterns of mushroom evolution.</title>
        <authorList>
            <person name="Varga T."/>
            <person name="Krizsan K."/>
            <person name="Foldi C."/>
            <person name="Dima B."/>
            <person name="Sanchez-Garcia M."/>
            <person name="Sanchez-Ramirez S."/>
            <person name="Szollosi G.J."/>
            <person name="Szarkandi J.G."/>
            <person name="Papp V."/>
            <person name="Albert L."/>
            <person name="Andreopoulos W."/>
            <person name="Angelini C."/>
            <person name="Antonin V."/>
            <person name="Barry K.W."/>
            <person name="Bougher N.L."/>
            <person name="Buchanan P."/>
            <person name="Buyck B."/>
            <person name="Bense V."/>
            <person name="Catcheside P."/>
            <person name="Chovatia M."/>
            <person name="Cooper J."/>
            <person name="Damon W."/>
            <person name="Desjardin D."/>
            <person name="Finy P."/>
            <person name="Geml J."/>
            <person name="Haridas S."/>
            <person name="Hughes K."/>
            <person name="Justo A."/>
            <person name="Karasinski D."/>
            <person name="Kautmanova I."/>
            <person name="Kiss B."/>
            <person name="Kocsube S."/>
            <person name="Kotiranta H."/>
            <person name="LaButti K.M."/>
            <person name="Lechner B.E."/>
            <person name="Liimatainen K."/>
            <person name="Lipzen A."/>
            <person name="Lukacs Z."/>
            <person name="Mihaltcheva S."/>
            <person name="Morgado L.N."/>
            <person name="Niskanen T."/>
            <person name="Noordeloos M.E."/>
            <person name="Ohm R.A."/>
            <person name="Ortiz-Santana B."/>
            <person name="Ovrebo C."/>
            <person name="Racz N."/>
            <person name="Riley R."/>
            <person name="Savchenko A."/>
            <person name="Shiryaev A."/>
            <person name="Soop K."/>
            <person name="Spirin V."/>
            <person name="Szebenyi C."/>
            <person name="Tomsovsky M."/>
            <person name="Tulloss R.E."/>
            <person name="Uehling J."/>
            <person name="Grigoriev I.V."/>
            <person name="Vagvolgyi C."/>
            <person name="Papp T."/>
            <person name="Martin F.M."/>
            <person name="Miettinen O."/>
            <person name="Hibbett D.S."/>
            <person name="Nagy L.G."/>
        </authorList>
    </citation>
    <scope>NUCLEOTIDE SEQUENCE [LARGE SCALE GENOMIC DNA]</scope>
    <source>
        <strain evidence="2 3">CBS 121175</strain>
    </source>
</reference>
<feature type="compositionally biased region" description="Polar residues" evidence="1">
    <location>
        <begin position="378"/>
        <end position="393"/>
    </location>
</feature>
<feature type="compositionally biased region" description="Low complexity" evidence="1">
    <location>
        <begin position="564"/>
        <end position="576"/>
    </location>
</feature>
<feature type="compositionally biased region" description="Gly residues" evidence="1">
    <location>
        <begin position="982"/>
        <end position="995"/>
    </location>
</feature>
<feature type="region of interest" description="Disordered" evidence="1">
    <location>
        <begin position="564"/>
        <end position="596"/>
    </location>
</feature>
<feature type="compositionally biased region" description="Basic and acidic residues" evidence="1">
    <location>
        <begin position="1316"/>
        <end position="1330"/>
    </location>
</feature>
<feature type="region of interest" description="Disordered" evidence="1">
    <location>
        <begin position="1263"/>
        <end position="1343"/>
    </location>
</feature>
<dbReference type="STRING" id="230819.A0A5C3KGQ4"/>
<feature type="region of interest" description="Disordered" evidence="1">
    <location>
        <begin position="126"/>
        <end position="221"/>
    </location>
</feature>
<organism evidence="2 3">
    <name type="scientific">Coprinopsis marcescibilis</name>
    <name type="common">Agaric fungus</name>
    <name type="synonym">Psathyrella marcescibilis</name>
    <dbReference type="NCBI Taxonomy" id="230819"/>
    <lineage>
        <taxon>Eukaryota</taxon>
        <taxon>Fungi</taxon>
        <taxon>Dikarya</taxon>
        <taxon>Basidiomycota</taxon>
        <taxon>Agaricomycotina</taxon>
        <taxon>Agaricomycetes</taxon>
        <taxon>Agaricomycetidae</taxon>
        <taxon>Agaricales</taxon>
        <taxon>Agaricineae</taxon>
        <taxon>Psathyrellaceae</taxon>
        <taxon>Coprinopsis</taxon>
    </lineage>
</organism>
<evidence type="ECO:0000313" key="2">
    <source>
        <dbReference type="EMBL" id="TFK19114.1"/>
    </source>
</evidence>
<feature type="compositionally biased region" description="Basic and acidic residues" evidence="1">
    <location>
        <begin position="998"/>
        <end position="1007"/>
    </location>
</feature>
<feature type="compositionally biased region" description="Low complexity" evidence="1">
    <location>
        <begin position="27"/>
        <end position="42"/>
    </location>
</feature>
<keyword evidence="3" id="KW-1185">Reference proteome</keyword>
<feature type="region of interest" description="Disordered" evidence="1">
    <location>
        <begin position="982"/>
        <end position="1074"/>
    </location>
</feature>
<feature type="compositionally biased region" description="Low complexity" evidence="1">
    <location>
        <begin position="1013"/>
        <end position="1050"/>
    </location>
</feature>
<feature type="compositionally biased region" description="Polar residues" evidence="1">
    <location>
        <begin position="126"/>
        <end position="135"/>
    </location>
</feature>
<feature type="region of interest" description="Disordered" evidence="1">
    <location>
        <begin position="499"/>
        <end position="527"/>
    </location>
</feature>
<feature type="compositionally biased region" description="Gly residues" evidence="1">
    <location>
        <begin position="257"/>
        <end position="276"/>
    </location>
</feature>
<evidence type="ECO:0000313" key="3">
    <source>
        <dbReference type="Proteomes" id="UP000307440"/>
    </source>
</evidence>
<protein>
    <submittedName>
        <fullName evidence="2">Uncharacterized protein</fullName>
    </submittedName>
</protein>
<feature type="compositionally biased region" description="Low complexity" evidence="1">
    <location>
        <begin position="328"/>
        <end position="372"/>
    </location>
</feature>
<feature type="compositionally biased region" description="Gly residues" evidence="1">
    <location>
        <begin position="1267"/>
        <end position="1282"/>
    </location>
</feature>
<evidence type="ECO:0000256" key="1">
    <source>
        <dbReference type="SAM" id="MobiDB-lite"/>
    </source>
</evidence>
<accession>A0A5C3KGQ4</accession>
<feature type="region of interest" description="Disordered" evidence="1">
    <location>
        <begin position="1368"/>
        <end position="1430"/>
    </location>
</feature>
<proteinExistence type="predicted"/>
<feature type="compositionally biased region" description="Basic and acidic residues" evidence="1">
    <location>
        <begin position="181"/>
        <end position="194"/>
    </location>
</feature>
<dbReference type="Proteomes" id="UP000307440">
    <property type="component" value="Unassembled WGS sequence"/>
</dbReference>